<sequence>MLPSTTVLERSRLGVSAMFFTPPCTAGGGRLSVRRLAPDSLEMGPTGWREAPSPAPRPTVLM</sequence>
<organism evidence="2 3">
    <name type="scientific">Streptomyces thermocarboxydovorans</name>
    <dbReference type="NCBI Taxonomy" id="59298"/>
    <lineage>
        <taxon>Bacteria</taxon>
        <taxon>Bacillati</taxon>
        <taxon>Actinomycetota</taxon>
        <taxon>Actinomycetes</taxon>
        <taxon>Kitasatosporales</taxon>
        <taxon>Streptomycetaceae</taxon>
        <taxon>Streptomyces</taxon>
    </lineage>
</organism>
<comment type="caution">
    <text evidence="2">The sequence shown here is derived from an EMBL/GenBank/DDBJ whole genome shotgun (WGS) entry which is preliminary data.</text>
</comment>
<keyword evidence="3" id="KW-1185">Reference proteome</keyword>
<evidence type="ECO:0000313" key="2">
    <source>
        <dbReference type="EMBL" id="GAA0656194.1"/>
    </source>
</evidence>
<evidence type="ECO:0000256" key="1">
    <source>
        <dbReference type="SAM" id="MobiDB-lite"/>
    </source>
</evidence>
<feature type="compositionally biased region" description="Pro residues" evidence="1">
    <location>
        <begin position="53"/>
        <end position="62"/>
    </location>
</feature>
<name>A0ABP3SNX4_9ACTN</name>
<protein>
    <submittedName>
        <fullName evidence="2">Uncharacterized protein</fullName>
    </submittedName>
</protein>
<dbReference type="Proteomes" id="UP001500724">
    <property type="component" value="Unassembled WGS sequence"/>
</dbReference>
<evidence type="ECO:0000313" key="3">
    <source>
        <dbReference type="Proteomes" id="UP001500724"/>
    </source>
</evidence>
<reference evidence="3" key="1">
    <citation type="journal article" date="2019" name="Int. J. Syst. Evol. Microbiol.">
        <title>The Global Catalogue of Microorganisms (GCM) 10K type strain sequencing project: providing services to taxonomists for standard genome sequencing and annotation.</title>
        <authorList>
            <consortium name="The Broad Institute Genomics Platform"/>
            <consortium name="The Broad Institute Genome Sequencing Center for Infectious Disease"/>
            <person name="Wu L."/>
            <person name="Ma J."/>
        </authorList>
    </citation>
    <scope>NUCLEOTIDE SEQUENCE [LARGE SCALE GENOMIC DNA]</scope>
    <source>
        <strain evidence="3">JCM 10367</strain>
    </source>
</reference>
<dbReference type="EMBL" id="BAAAGU010000040">
    <property type="protein sequence ID" value="GAA0656194.1"/>
    <property type="molecule type" value="Genomic_DNA"/>
</dbReference>
<gene>
    <name evidence="2" type="ORF">GCM10009535_38930</name>
</gene>
<feature type="region of interest" description="Disordered" evidence="1">
    <location>
        <begin position="40"/>
        <end position="62"/>
    </location>
</feature>
<accession>A0ABP3SNX4</accession>
<proteinExistence type="predicted"/>